<proteinExistence type="predicted"/>
<evidence type="ECO:0000313" key="3">
    <source>
        <dbReference type="EMBL" id="GIX64777.1"/>
    </source>
</evidence>
<keyword evidence="2" id="KW-0812">Transmembrane</keyword>
<feature type="transmembrane region" description="Helical" evidence="2">
    <location>
        <begin position="122"/>
        <end position="141"/>
    </location>
</feature>
<accession>A0AAV4LX40</accession>
<organism evidence="3 4">
    <name type="scientific">Babesia caballi</name>
    <dbReference type="NCBI Taxonomy" id="5871"/>
    <lineage>
        <taxon>Eukaryota</taxon>
        <taxon>Sar</taxon>
        <taxon>Alveolata</taxon>
        <taxon>Apicomplexa</taxon>
        <taxon>Aconoidasida</taxon>
        <taxon>Piroplasmida</taxon>
        <taxon>Babesiidae</taxon>
        <taxon>Babesia</taxon>
    </lineage>
</organism>
<feature type="region of interest" description="Disordered" evidence="1">
    <location>
        <begin position="305"/>
        <end position="327"/>
    </location>
</feature>
<keyword evidence="2" id="KW-1133">Transmembrane helix</keyword>
<keyword evidence="2" id="KW-0472">Membrane</keyword>
<evidence type="ECO:0000256" key="1">
    <source>
        <dbReference type="SAM" id="MobiDB-lite"/>
    </source>
</evidence>
<dbReference type="Proteomes" id="UP001497744">
    <property type="component" value="Unassembled WGS sequence"/>
</dbReference>
<reference evidence="3 4" key="1">
    <citation type="submission" date="2021-06" db="EMBL/GenBank/DDBJ databases">
        <title>Genome sequence of Babesia caballi.</title>
        <authorList>
            <person name="Yamagishi J."/>
            <person name="Kidaka T."/>
            <person name="Ochi A."/>
        </authorList>
    </citation>
    <scope>NUCLEOTIDE SEQUENCE [LARGE SCALE GENOMIC DNA]</scope>
    <source>
        <strain evidence="3">USDA-D6B2</strain>
    </source>
</reference>
<dbReference type="RefSeq" id="XP_067716846.1">
    <property type="nucleotide sequence ID" value="XM_067860745.1"/>
</dbReference>
<sequence length="478" mass="51193">MVGATALTKPPTNLKEAIDWLALVGGYGRNDWGGSGKHTELEEALKKLPGFEKVKTKVFNRIEPQGVILKLAKGLGYEFLGYQGQGVNTFSGQGIIQHGQGYMSKYDNASWPSTDPELQKCALIFLGCAVTVYYCITYLFWQCTKGGWQRMNFGGSNGYGLYSFRQAVGYNDGSVSNTISGEEIAKRLGEGYDSLEELKTASEAATSNNYSGFLQKLEDYDSGEALKHPLASCLKLAKEYFASKNANEITKVMQKIKETLIYHSTKKEFSSSGDYNDVKELITQLLSAVKDFTPDKEAEKFGQGVHPAAGKVGKGTENSISAQPSPAGPVAGTLTTISLGGGAAAAYLLNLGGAKTLVNGLLKIDRPSSAPVYLSYDCPSNLKEAIDWILRVTGKDGHDTAGGGNGNAALSNAVTQLLDGVKSSAPELSSKFNEIKQALKSNPNGIIDNLATGLKGFKEGIKSQSYNENVYQPLKNSG</sequence>
<protein>
    <submittedName>
        <fullName evidence="3">Variant erythrocyte surface antigen-1 family protein</fullName>
    </submittedName>
</protein>
<gene>
    <name evidence="3" type="ORF">BcabD6B2_42120</name>
</gene>
<keyword evidence="4" id="KW-1185">Reference proteome</keyword>
<dbReference type="AlphaFoldDB" id="A0AAV4LX40"/>
<dbReference type="GeneID" id="94196258"/>
<name>A0AAV4LX40_BABCB</name>
<evidence type="ECO:0000313" key="4">
    <source>
        <dbReference type="Proteomes" id="UP001497744"/>
    </source>
</evidence>
<comment type="caution">
    <text evidence="3">The sequence shown here is derived from an EMBL/GenBank/DDBJ whole genome shotgun (WGS) entry which is preliminary data.</text>
</comment>
<dbReference type="EMBL" id="BPLF01000003">
    <property type="protein sequence ID" value="GIX64777.1"/>
    <property type="molecule type" value="Genomic_DNA"/>
</dbReference>
<evidence type="ECO:0000256" key="2">
    <source>
        <dbReference type="SAM" id="Phobius"/>
    </source>
</evidence>